<dbReference type="EMBL" id="JACHXU010000019">
    <property type="protein sequence ID" value="MBB3208981.1"/>
    <property type="molecule type" value="Genomic_DNA"/>
</dbReference>
<protein>
    <submittedName>
        <fullName evidence="2">Putative lipoprotein YajG</fullName>
    </submittedName>
</protein>
<dbReference type="Proteomes" id="UP000536179">
    <property type="component" value="Unassembled WGS sequence"/>
</dbReference>
<accession>A0A7W5E2I3</accession>
<evidence type="ECO:0000313" key="3">
    <source>
        <dbReference type="Proteomes" id="UP000536179"/>
    </source>
</evidence>
<keyword evidence="2" id="KW-0449">Lipoprotein</keyword>
<sequence>MKTTRQFLLLLLVAPAIFSFTGCGSQNEVIEVTDEAKSLYDEAGSRAESMSEAAMKEDR</sequence>
<comment type="caution">
    <text evidence="2">The sequence shown here is derived from an EMBL/GenBank/DDBJ whole genome shotgun (WGS) entry which is preliminary data.</text>
</comment>
<keyword evidence="1" id="KW-0732">Signal</keyword>
<name>A0A7W5E2I3_9BACT</name>
<keyword evidence="3" id="KW-1185">Reference proteome</keyword>
<evidence type="ECO:0000256" key="1">
    <source>
        <dbReference type="SAM" id="SignalP"/>
    </source>
</evidence>
<dbReference type="RefSeq" id="WP_184307255.1">
    <property type="nucleotide sequence ID" value="NZ_JACHXU010000019.1"/>
</dbReference>
<evidence type="ECO:0000313" key="2">
    <source>
        <dbReference type="EMBL" id="MBB3208981.1"/>
    </source>
</evidence>
<organism evidence="2 3">
    <name type="scientific">Aporhodopirellula rubra</name>
    <dbReference type="NCBI Taxonomy" id="980271"/>
    <lineage>
        <taxon>Bacteria</taxon>
        <taxon>Pseudomonadati</taxon>
        <taxon>Planctomycetota</taxon>
        <taxon>Planctomycetia</taxon>
        <taxon>Pirellulales</taxon>
        <taxon>Pirellulaceae</taxon>
        <taxon>Aporhodopirellula</taxon>
    </lineage>
</organism>
<feature type="chain" id="PRO_5031501289" evidence="1">
    <location>
        <begin position="26"/>
        <end position="59"/>
    </location>
</feature>
<gene>
    <name evidence="2" type="ORF">FHS27_004815</name>
</gene>
<reference evidence="2 3" key="1">
    <citation type="submission" date="2020-08" db="EMBL/GenBank/DDBJ databases">
        <title>Genomic Encyclopedia of Type Strains, Phase III (KMG-III): the genomes of soil and plant-associated and newly described type strains.</title>
        <authorList>
            <person name="Whitman W."/>
        </authorList>
    </citation>
    <scope>NUCLEOTIDE SEQUENCE [LARGE SCALE GENOMIC DNA]</scope>
    <source>
        <strain evidence="2 3">CECT 8075</strain>
    </source>
</reference>
<dbReference type="PROSITE" id="PS51257">
    <property type="entry name" value="PROKAR_LIPOPROTEIN"/>
    <property type="match status" value="1"/>
</dbReference>
<feature type="signal peptide" evidence="1">
    <location>
        <begin position="1"/>
        <end position="25"/>
    </location>
</feature>
<dbReference type="AlphaFoldDB" id="A0A7W5E2I3"/>
<proteinExistence type="predicted"/>